<dbReference type="InterPro" id="IPR003439">
    <property type="entry name" value="ABC_transporter-like_ATP-bd"/>
</dbReference>
<evidence type="ECO:0000313" key="7">
    <source>
        <dbReference type="Proteomes" id="UP000325957"/>
    </source>
</evidence>
<name>A0A5J5KZM3_9MICC</name>
<keyword evidence="7" id="KW-1185">Reference proteome</keyword>
<dbReference type="PANTHER" id="PTHR43553:SF24">
    <property type="entry name" value="ENERGY-COUPLING FACTOR TRANSPORTER ATP-BINDING PROTEIN ECFA1"/>
    <property type="match status" value="1"/>
</dbReference>
<comment type="caution">
    <text evidence="6">The sequence shown here is derived from an EMBL/GenBank/DDBJ whole genome shotgun (WGS) entry which is preliminary data.</text>
</comment>
<evidence type="ECO:0000259" key="5">
    <source>
        <dbReference type="PROSITE" id="PS50893"/>
    </source>
</evidence>
<dbReference type="CDD" id="cd03225">
    <property type="entry name" value="ABC_cobalt_CbiO_domain1"/>
    <property type="match status" value="1"/>
</dbReference>
<dbReference type="EMBL" id="SZWF01000003">
    <property type="protein sequence ID" value="KAA9395134.1"/>
    <property type="molecule type" value="Genomic_DNA"/>
</dbReference>
<evidence type="ECO:0000256" key="2">
    <source>
        <dbReference type="ARBA" id="ARBA00022448"/>
    </source>
</evidence>
<organism evidence="6 7">
    <name type="scientific">Kocuria coralli</name>
    <dbReference type="NCBI Taxonomy" id="1461025"/>
    <lineage>
        <taxon>Bacteria</taxon>
        <taxon>Bacillati</taxon>
        <taxon>Actinomycetota</taxon>
        <taxon>Actinomycetes</taxon>
        <taxon>Micrococcales</taxon>
        <taxon>Micrococcaceae</taxon>
        <taxon>Kocuria</taxon>
    </lineage>
</organism>
<evidence type="ECO:0000256" key="3">
    <source>
        <dbReference type="ARBA" id="ARBA00022741"/>
    </source>
</evidence>
<dbReference type="OrthoDB" id="9806471at2"/>
<evidence type="ECO:0000313" key="6">
    <source>
        <dbReference type="EMBL" id="KAA9395134.1"/>
    </source>
</evidence>
<dbReference type="SMART" id="SM00382">
    <property type="entry name" value="AAA"/>
    <property type="match status" value="1"/>
</dbReference>
<dbReference type="SUPFAM" id="SSF52540">
    <property type="entry name" value="P-loop containing nucleoside triphosphate hydrolases"/>
    <property type="match status" value="1"/>
</dbReference>
<gene>
    <name evidence="6" type="ORF">FCK90_03385</name>
</gene>
<proteinExistence type="inferred from homology"/>
<dbReference type="AlphaFoldDB" id="A0A5J5KZM3"/>
<keyword evidence="4 6" id="KW-0067">ATP-binding</keyword>
<dbReference type="Pfam" id="PF00005">
    <property type="entry name" value="ABC_tran"/>
    <property type="match status" value="1"/>
</dbReference>
<accession>A0A5J5KZM3</accession>
<keyword evidence="3" id="KW-0547">Nucleotide-binding</keyword>
<dbReference type="PANTHER" id="PTHR43553">
    <property type="entry name" value="HEAVY METAL TRANSPORTER"/>
    <property type="match status" value="1"/>
</dbReference>
<dbReference type="InterPro" id="IPR027417">
    <property type="entry name" value="P-loop_NTPase"/>
</dbReference>
<evidence type="ECO:0000256" key="1">
    <source>
        <dbReference type="ARBA" id="ARBA00005417"/>
    </source>
</evidence>
<dbReference type="PROSITE" id="PS50893">
    <property type="entry name" value="ABC_TRANSPORTER_2"/>
    <property type="match status" value="1"/>
</dbReference>
<dbReference type="GO" id="GO:0016887">
    <property type="term" value="F:ATP hydrolysis activity"/>
    <property type="evidence" value="ECO:0007669"/>
    <property type="project" value="InterPro"/>
</dbReference>
<dbReference type="InterPro" id="IPR003593">
    <property type="entry name" value="AAA+_ATPase"/>
</dbReference>
<dbReference type="Gene3D" id="3.40.50.300">
    <property type="entry name" value="P-loop containing nucleotide triphosphate hydrolases"/>
    <property type="match status" value="1"/>
</dbReference>
<keyword evidence="2" id="KW-0813">Transport</keyword>
<comment type="similarity">
    <text evidence="1">Belongs to the ABC transporter superfamily.</text>
</comment>
<dbReference type="InterPro" id="IPR015856">
    <property type="entry name" value="ABC_transpr_CbiO/EcfA_su"/>
</dbReference>
<dbReference type="InterPro" id="IPR050095">
    <property type="entry name" value="ECF_ABC_transporter_ATP-bd"/>
</dbReference>
<protein>
    <submittedName>
        <fullName evidence="6">ABC transporter ATP-binding protein</fullName>
    </submittedName>
</protein>
<dbReference type="Proteomes" id="UP000325957">
    <property type="component" value="Unassembled WGS sequence"/>
</dbReference>
<dbReference type="GO" id="GO:0005524">
    <property type="term" value="F:ATP binding"/>
    <property type="evidence" value="ECO:0007669"/>
    <property type="project" value="UniProtKB-KW"/>
</dbReference>
<evidence type="ECO:0000256" key="4">
    <source>
        <dbReference type="ARBA" id="ARBA00022840"/>
    </source>
</evidence>
<dbReference type="GO" id="GO:0043190">
    <property type="term" value="C:ATP-binding cassette (ABC) transporter complex"/>
    <property type="evidence" value="ECO:0007669"/>
    <property type="project" value="TreeGrafter"/>
</dbReference>
<dbReference type="GO" id="GO:0042626">
    <property type="term" value="F:ATPase-coupled transmembrane transporter activity"/>
    <property type="evidence" value="ECO:0007669"/>
    <property type="project" value="TreeGrafter"/>
</dbReference>
<feature type="domain" description="ABC transporter" evidence="5">
    <location>
        <begin position="1"/>
        <end position="232"/>
    </location>
</feature>
<reference evidence="6 7" key="1">
    <citation type="submission" date="2019-05" db="EMBL/GenBank/DDBJ databases">
        <title>Kocuria coralli sp. nov., a novel actinobacterium isolated from coral reef seawater.</title>
        <authorList>
            <person name="Li J."/>
        </authorList>
    </citation>
    <scope>NUCLEOTIDE SEQUENCE [LARGE SCALE GENOMIC DNA]</scope>
    <source>
        <strain evidence="6 7">SCSIO 13007</strain>
    </source>
</reference>
<sequence>MDGVDVLLPGVDGQREDTAILRGVTTRLDGPRTAVVGLNGSGKSTLLRLLNGLVSPSNGTVSVHGIDVAASRKAARAAVGFVFTDPLAQLLMPTPLEDVELSLRDGYPDSAQRRRRAVELLTEAGLADRMHHSVHDLSGGQRQLTALTAVLAVEPSVLVLDEPTTLLDLRNRARLIDRLDRLPQQVVIATHDLGLAATADRILVVHEGRLVADGGPELLDRYHEWCVSGFPGEEASALEGTQQDDGPGVAR</sequence>